<dbReference type="EMBL" id="PSQE01000001">
    <property type="protein sequence ID" value="RHN78803.1"/>
    <property type="molecule type" value="Genomic_DNA"/>
</dbReference>
<keyword evidence="1" id="KW-1133">Transmembrane helix</keyword>
<evidence type="ECO:0000259" key="2">
    <source>
        <dbReference type="Pfam" id="PF07127"/>
    </source>
</evidence>
<evidence type="ECO:0000313" key="3">
    <source>
        <dbReference type="EMBL" id="RHN78803.1"/>
    </source>
</evidence>
<dbReference type="GO" id="GO:0046872">
    <property type="term" value="F:metal ion binding"/>
    <property type="evidence" value="ECO:0007669"/>
    <property type="project" value="InterPro"/>
</dbReference>
<dbReference type="Proteomes" id="UP000265566">
    <property type="component" value="Chromosome 1"/>
</dbReference>
<accession>A0A396JR89</accession>
<gene>
    <name evidence="3" type="ORF">MtrunA17_Chr1g0169921</name>
</gene>
<feature type="domain" description="Late nodulin" evidence="2">
    <location>
        <begin position="6"/>
        <end position="57"/>
    </location>
</feature>
<keyword evidence="1" id="KW-0812">Transmembrane</keyword>
<dbReference type="Pfam" id="PF07127">
    <property type="entry name" value="Nodulin_late"/>
    <property type="match status" value="1"/>
</dbReference>
<dbReference type="Gramene" id="rna2457">
    <property type="protein sequence ID" value="RHN78803.1"/>
    <property type="gene ID" value="gene2457"/>
</dbReference>
<evidence type="ECO:0000313" key="4">
    <source>
        <dbReference type="Proteomes" id="UP000265566"/>
    </source>
</evidence>
<reference evidence="4" key="1">
    <citation type="journal article" date="2018" name="Nat. Plants">
        <title>Whole-genome landscape of Medicago truncatula symbiotic genes.</title>
        <authorList>
            <person name="Pecrix Y."/>
            <person name="Staton S.E."/>
            <person name="Sallet E."/>
            <person name="Lelandais-Briere C."/>
            <person name="Moreau S."/>
            <person name="Carrere S."/>
            <person name="Blein T."/>
            <person name="Jardinaud M.F."/>
            <person name="Latrasse D."/>
            <person name="Zouine M."/>
            <person name="Zahm M."/>
            <person name="Kreplak J."/>
            <person name="Mayjonade B."/>
            <person name="Satge C."/>
            <person name="Perez M."/>
            <person name="Cauet S."/>
            <person name="Marande W."/>
            <person name="Chantry-Darmon C."/>
            <person name="Lopez-Roques C."/>
            <person name="Bouchez O."/>
            <person name="Berard A."/>
            <person name="Debelle F."/>
            <person name="Munos S."/>
            <person name="Bendahmane A."/>
            <person name="Berges H."/>
            <person name="Niebel A."/>
            <person name="Buitink J."/>
            <person name="Frugier F."/>
            <person name="Benhamed M."/>
            <person name="Crespi M."/>
            <person name="Gouzy J."/>
            <person name="Gamas P."/>
        </authorList>
    </citation>
    <scope>NUCLEOTIDE SEQUENCE [LARGE SCALE GENOMIC DNA]</scope>
    <source>
        <strain evidence="4">cv. Jemalong A17</strain>
    </source>
</reference>
<proteinExistence type="predicted"/>
<name>A0A396JR89_MEDTR</name>
<organism evidence="3 4">
    <name type="scientific">Medicago truncatula</name>
    <name type="common">Barrel medic</name>
    <name type="synonym">Medicago tribuloides</name>
    <dbReference type="NCBI Taxonomy" id="3880"/>
    <lineage>
        <taxon>Eukaryota</taxon>
        <taxon>Viridiplantae</taxon>
        <taxon>Streptophyta</taxon>
        <taxon>Embryophyta</taxon>
        <taxon>Tracheophyta</taxon>
        <taxon>Spermatophyta</taxon>
        <taxon>Magnoliopsida</taxon>
        <taxon>eudicotyledons</taxon>
        <taxon>Gunneridae</taxon>
        <taxon>Pentapetalae</taxon>
        <taxon>rosids</taxon>
        <taxon>fabids</taxon>
        <taxon>Fabales</taxon>
        <taxon>Fabaceae</taxon>
        <taxon>Papilionoideae</taxon>
        <taxon>50 kb inversion clade</taxon>
        <taxon>NPAAA clade</taxon>
        <taxon>Hologalegina</taxon>
        <taxon>IRL clade</taxon>
        <taxon>Trifolieae</taxon>
        <taxon>Medicago</taxon>
    </lineage>
</organism>
<comment type="caution">
    <text evidence="3">The sequence shown here is derived from an EMBL/GenBank/DDBJ whole genome shotgun (WGS) entry which is preliminary data.</text>
</comment>
<protein>
    <submittedName>
        <fullName evidence="3">Putative Late nodulin</fullName>
    </submittedName>
</protein>
<dbReference type="InterPro" id="IPR009810">
    <property type="entry name" value="Nodulin_late_dom"/>
</dbReference>
<feature type="transmembrane region" description="Helical" evidence="1">
    <location>
        <begin position="5"/>
        <end position="24"/>
    </location>
</feature>
<dbReference type="AlphaFoldDB" id="A0A396JR89"/>
<sequence>MKKSIVKISIFVYVIFFLYLFIFATNINAISECEEDIDCPRTWCFGQFFVKCITNECICVHEDRLLPRIPWDPWIPMI</sequence>
<keyword evidence="1" id="KW-0472">Membrane</keyword>
<evidence type="ECO:0000256" key="1">
    <source>
        <dbReference type="SAM" id="Phobius"/>
    </source>
</evidence>